<sequence>MPPLGDGQVRMKAEWLSLDVAIRGWMNDVCSYLSPSPLGEAMSALGSGIVTESRHEAFACGDRVSGLVGRREGSPLRTVPDGVPLQAALHVLGNAGQAERTVVQ</sequence>
<dbReference type="InterPro" id="IPR011032">
    <property type="entry name" value="GroES-like_sf"/>
</dbReference>
<keyword evidence="3" id="KW-1185">Reference proteome</keyword>
<feature type="domain" description="Oxidoreductase N-terminal" evidence="1">
    <location>
        <begin position="1"/>
        <end position="72"/>
    </location>
</feature>
<protein>
    <recommendedName>
        <fullName evidence="1">Oxidoreductase N-terminal domain-containing protein</fullName>
    </recommendedName>
</protein>
<dbReference type="Pfam" id="PF16884">
    <property type="entry name" value="ADH_N_2"/>
    <property type="match status" value="1"/>
</dbReference>
<accession>A0ABS9TU94</accession>
<dbReference type="RefSeq" id="WP_241042944.1">
    <property type="nucleotide sequence ID" value="NZ_BAAAJF010000013.1"/>
</dbReference>
<name>A0ABS9TU94_9PSEU</name>
<dbReference type="Proteomes" id="UP001299970">
    <property type="component" value="Unassembled WGS sequence"/>
</dbReference>
<evidence type="ECO:0000259" key="1">
    <source>
        <dbReference type="Pfam" id="PF16884"/>
    </source>
</evidence>
<comment type="caution">
    <text evidence="2">The sequence shown here is derived from an EMBL/GenBank/DDBJ whole genome shotgun (WGS) entry which is preliminary data.</text>
</comment>
<dbReference type="EMBL" id="JAKXMK010000058">
    <property type="protein sequence ID" value="MCH6172137.1"/>
    <property type="molecule type" value="Genomic_DNA"/>
</dbReference>
<dbReference type="SUPFAM" id="SSF50129">
    <property type="entry name" value="GroES-like"/>
    <property type="match status" value="1"/>
</dbReference>
<dbReference type="InterPro" id="IPR041694">
    <property type="entry name" value="ADH_N_2"/>
</dbReference>
<evidence type="ECO:0000313" key="3">
    <source>
        <dbReference type="Proteomes" id="UP001299970"/>
    </source>
</evidence>
<dbReference type="Gene3D" id="3.90.180.10">
    <property type="entry name" value="Medium-chain alcohol dehydrogenases, catalytic domain"/>
    <property type="match status" value="1"/>
</dbReference>
<proteinExistence type="predicted"/>
<gene>
    <name evidence="2" type="ORF">MMF94_41205</name>
</gene>
<evidence type="ECO:0000313" key="2">
    <source>
        <dbReference type="EMBL" id="MCH6172137.1"/>
    </source>
</evidence>
<organism evidence="2 3">
    <name type="scientific">Pseudonocardia alaniniphila</name>
    <dbReference type="NCBI Taxonomy" id="75291"/>
    <lineage>
        <taxon>Bacteria</taxon>
        <taxon>Bacillati</taxon>
        <taxon>Actinomycetota</taxon>
        <taxon>Actinomycetes</taxon>
        <taxon>Pseudonocardiales</taxon>
        <taxon>Pseudonocardiaceae</taxon>
        <taxon>Pseudonocardia</taxon>
    </lineage>
</organism>
<reference evidence="2 3" key="1">
    <citation type="submission" date="2022-03" db="EMBL/GenBank/DDBJ databases">
        <title>Pseudonocardia alaer sp. nov., a novel actinomycete isolated from reed forest soil.</title>
        <authorList>
            <person name="Wang L."/>
        </authorList>
    </citation>
    <scope>NUCLEOTIDE SEQUENCE [LARGE SCALE GENOMIC DNA]</scope>
    <source>
        <strain evidence="2 3">Y-16303</strain>
    </source>
</reference>